<evidence type="ECO:0000313" key="7">
    <source>
        <dbReference type="EMBL" id="SDS61385.1"/>
    </source>
</evidence>
<keyword evidence="5" id="KW-0804">Transcription</keyword>
<dbReference type="STRING" id="1392877.SAMN05216221_2208"/>
<keyword evidence="4" id="KW-0238">DNA-binding</keyword>
<accession>A0A1H1TM37</accession>
<dbReference type="Proteomes" id="UP000243359">
    <property type="component" value="Chromosome I"/>
</dbReference>
<evidence type="ECO:0000256" key="3">
    <source>
        <dbReference type="ARBA" id="ARBA00023015"/>
    </source>
</evidence>
<dbReference type="InterPro" id="IPR000524">
    <property type="entry name" value="Tscrpt_reg_HTH_GntR"/>
</dbReference>
<dbReference type="CDD" id="cd00609">
    <property type="entry name" value="AAT_like"/>
    <property type="match status" value="1"/>
</dbReference>
<evidence type="ECO:0000256" key="2">
    <source>
        <dbReference type="ARBA" id="ARBA00022898"/>
    </source>
</evidence>
<dbReference type="Pfam" id="PF00155">
    <property type="entry name" value="Aminotran_1_2"/>
    <property type="match status" value="1"/>
</dbReference>
<dbReference type="Pfam" id="PF00392">
    <property type="entry name" value="GntR"/>
    <property type="match status" value="1"/>
</dbReference>
<evidence type="ECO:0000256" key="5">
    <source>
        <dbReference type="ARBA" id="ARBA00023163"/>
    </source>
</evidence>
<protein>
    <submittedName>
        <fullName evidence="7">Transcriptional regulator, GntR family</fullName>
    </submittedName>
</protein>
<reference evidence="8" key="1">
    <citation type="submission" date="2016-10" db="EMBL/GenBank/DDBJ databases">
        <authorList>
            <person name="Varghese N."/>
            <person name="Submissions S."/>
        </authorList>
    </citation>
    <scope>NUCLEOTIDE SEQUENCE [LARGE SCALE GENOMIC DNA]</scope>
    <source>
        <strain evidence="8">KCTC 32247</strain>
    </source>
</reference>
<evidence type="ECO:0000256" key="4">
    <source>
        <dbReference type="ARBA" id="ARBA00023125"/>
    </source>
</evidence>
<dbReference type="PANTHER" id="PTHR46577:SF2">
    <property type="entry name" value="TRANSCRIPTIONAL REGULATORY PROTEIN"/>
    <property type="match status" value="1"/>
</dbReference>
<dbReference type="EMBL" id="LT629751">
    <property type="protein sequence ID" value="SDS61385.1"/>
    <property type="molecule type" value="Genomic_DNA"/>
</dbReference>
<dbReference type="InterPro" id="IPR015422">
    <property type="entry name" value="PyrdxlP-dep_Trfase_small"/>
</dbReference>
<dbReference type="AlphaFoldDB" id="A0A1H1TM37"/>
<evidence type="ECO:0000259" key="6">
    <source>
        <dbReference type="PROSITE" id="PS50949"/>
    </source>
</evidence>
<dbReference type="PANTHER" id="PTHR46577">
    <property type="entry name" value="HTH-TYPE TRANSCRIPTIONAL REGULATORY PROTEIN GABR"/>
    <property type="match status" value="1"/>
</dbReference>
<sequence length="463" mass="51443">MLLILDPTSGTPLVSQIVEGVAQAIQEQRLRPGAKLPSIRKFAESHGVSHFTVAEAYDRLVARGCLNTVPNAGYYVRGQVAEDARYEEDAPEFDFDAHLLLHKAFQPLGMELRPGIGLLPDHWIDSEGLLRGLRSLARENPIQYGNYGQSKGNQRLRGKLADRLADAGVAAGPEQLLLTSGASQALDLTVRYLVQRGDPVLVDEPGYQHLFLNLRLQGARLLGVPRTVDGLDLERLEQLASEHRPKVYFTQARLHSPTGTSLSLAASHRLLQLAEKYDFLIVENDIYADLDPSGQLVLANLDQLARVIYISSLSKVIAPALRVGFIAAHPELIEELVPLKIVSGLTSSELTETLALDILLQGRQRKHVRQLREQLSEAHESVARRLEAAGLELFHEPHAGMFLWARHRAVADATQLARQAKEAKILLFPGQLFMPDGRNVPWMRFNVGHSLDARLYEFLARQN</sequence>
<dbReference type="Gene3D" id="1.10.10.10">
    <property type="entry name" value="Winged helix-like DNA-binding domain superfamily/Winged helix DNA-binding domain"/>
    <property type="match status" value="1"/>
</dbReference>
<dbReference type="InterPro" id="IPR015421">
    <property type="entry name" value="PyrdxlP-dep_Trfase_major"/>
</dbReference>
<keyword evidence="3" id="KW-0805">Transcription regulation</keyword>
<dbReference type="InterPro" id="IPR015424">
    <property type="entry name" value="PyrdxlP-dep_Trfase"/>
</dbReference>
<dbReference type="CDD" id="cd07377">
    <property type="entry name" value="WHTH_GntR"/>
    <property type="match status" value="1"/>
</dbReference>
<dbReference type="InterPro" id="IPR036390">
    <property type="entry name" value="WH_DNA-bd_sf"/>
</dbReference>
<dbReference type="SMART" id="SM00345">
    <property type="entry name" value="HTH_GNTR"/>
    <property type="match status" value="1"/>
</dbReference>
<dbReference type="PROSITE" id="PS50949">
    <property type="entry name" value="HTH_GNTR"/>
    <property type="match status" value="1"/>
</dbReference>
<evidence type="ECO:0000313" key="8">
    <source>
        <dbReference type="Proteomes" id="UP000243359"/>
    </source>
</evidence>
<keyword evidence="8" id="KW-1185">Reference proteome</keyword>
<dbReference type="InterPro" id="IPR051446">
    <property type="entry name" value="HTH_trans_reg/aminotransferase"/>
</dbReference>
<dbReference type="GO" id="GO:0030170">
    <property type="term" value="F:pyridoxal phosphate binding"/>
    <property type="evidence" value="ECO:0007669"/>
    <property type="project" value="InterPro"/>
</dbReference>
<proteinExistence type="inferred from homology"/>
<gene>
    <name evidence="7" type="ORF">SAMN05216221_2208</name>
</gene>
<dbReference type="InterPro" id="IPR004839">
    <property type="entry name" value="Aminotransferase_I/II_large"/>
</dbReference>
<name>A0A1H1TM37_9PSED</name>
<dbReference type="GO" id="GO:0003700">
    <property type="term" value="F:DNA-binding transcription factor activity"/>
    <property type="evidence" value="ECO:0007669"/>
    <property type="project" value="InterPro"/>
</dbReference>
<feature type="domain" description="HTH gntR-type" evidence="6">
    <location>
        <begin position="11"/>
        <end position="79"/>
    </location>
</feature>
<comment type="similarity">
    <text evidence="1">In the C-terminal section; belongs to the class-I pyridoxal-phosphate-dependent aminotransferase family.</text>
</comment>
<dbReference type="Gene3D" id="3.40.640.10">
    <property type="entry name" value="Type I PLP-dependent aspartate aminotransferase-like (Major domain)"/>
    <property type="match status" value="1"/>
</dbReference>
<dbReference type="SUPFAM" id="SSF53383">
    <property type="entry name" value="PLP-dependent transferases"/>
    <property type="match status" value="1"/>
</dbReference>
<evidence type="ECO:0000256" key="1">
    <source>
        <dbReference type="ARBA" id="ARBA00005384"/>
    </source>
</evidence>
<dbReference type="SUPFAM" id="SSF46785">
    <property type="entry name" value="Winged helix' DNA-binding domain"/>
    <property type="match status" value="1"/>
</dbReference>
<dbReference type="InterPro" id="IPR036388">
    <property type="entry name" value="WH-like_DNA-bd_sf"/>
</dbReference>
<keyword evidence="2" id="KW-0663">Pyridoxal phosphate</keyword>
<dbReference type="Gene3D" id="3.90.1150.10">
    <property type="entry name" value="Aspartate Aminotransferase, domain 1"/>
    <property type="match status" value="1"/>
</dbReference>
<organism evidence="7 8">
    <name type="scientific">Pseudomonas oryzae</name>
    <dbReference type="NCBI Taxonomy" id="1392877"/>
    <lineage>
        <taxon>Bacteria</taxon>
        <taxon>Pseudomonadati</taxon>
        <taxon>Pseudomonadota</taxon>
        <taxon>Gammaproteobacteria</taxon>
        <taxon>Pseudomonadales</taxon>
        <taxon>Pseudomonadaceae</taxon>
        <taxon>Pseudomonas</taxon>
    </lineage>
</organism>
<dbReference type="GO" id="GO:0003677">
    <property type="term" value="F:DNA binding"/>
    <property type="evidence" value="ECO:0007669"/>
    <property type="project" value="UniProtKB-KW"/>
</dbReference>